<dbReference type="RefSeq" id="WP_013722363.1">
    <property type="nucleotide sequence ID" value="NC_015422.1"/>
</dbReference>
<evidence type="ECO:0000259" key="3">
    <source>
        <dbReference type="PROSITE" id="PS51352"/>
    </source>
</evidence>
<name>F4G421_ALIDK</name>
<dbReference type="InterPro" id="IPR039555">
    <property type="entry name" value="TraF/TrbB"/>
</dbReference>
<evidence type="ECO:0000313" key="4">
    <source>
        <dbReference type="EMBL" id="AEB85165.1"/>
    </source>
</evidence>
<dbReference type="AlphaFoldDB" id="F4G421"/>
<feature type="signal peptide" evidence="2">
    <location>
        <begin position="1"/>
        <end position="25"/>
    </location>
</feature>
<sequence length="292" mass="32178">MMSCPTYAYLRLLPILALAMALVTAAAQEAAPAAGQVEPRPYWSDRWRGWHFYEDPPLEEPAPPRAQAVPARPTKPADPPRPPELVEFERLQKSLEDLRNIAIMRPTESNVRRYMELEMQVVNRASYFADVAQRVAWATPELDPTLQGRPVNAQALEVFERQQRTDRSASVAELGRDHVLIFFYRSDCPYCHAFAPTLQAFEARHGIQVVPVSVDGGPMPGFPRARPDNGIATALQVTQVPAVFLAQPTTGKITPIGSGVLSESQLLERIAIVSSPTGEAMLPGATQHLALP</sequence>
<dbReference type="OrthoDB" id="5559625at2"/>
<dbReference type="SUPFAM" id="SSF52833">
    <property type="entry name" value="Thioredoxin-like"/>
    <property type="match status" value="1"/>
</dbReference>
<gene>
    <name evidence="4" type="ordered locus">Alide2_2817</name>
</gene>
<dbReference type="NCBIfam" id="TIGR02740">
    <property type="entry name" value="TraF-like"/>
    <property type="match status" value="1"/>
</dbReference>
<evidence type="ECO:0000256" key="2">
    <source>
        <dbReference type="SAM" id="SignalP"/>
    </source>
</evidence>
<dbReference type="InterPro" id="IPR014111">
    <property type="entry name" value="T4SS_TraF-like"/>
</dbReference>
<organism evidence="4 5">
    <name type="scientific">Alicycliphilus denitrificans (strain DSM 14773 / CIP 107495 / K601)</name>
    <dbReference type="NCBI Taxonomy" id="596154"/>
    <lineage>
        <taxon>Bacteria</taxon>
        <taxon>Pseudomonadati</taxon>
        <taxon>Pseudomonadota</taxon>
        <taxon>Betaproteobacteria</taxon>
        <taxon>Burkholderiales</taxon>
        <taxon>Comamonadaceae</taxon>
        <taxon>Alicycliphilus</taxon>
    </lineage>
</organism>
<dbReference type="STRING" id="596154.Alide2_2817"/>
<feature type="domain" description="Thioredoxin" evidence="3">
    <location>
        <begin position="145"/>
        <end position="275"/>
    </location>
</feature>
<evidence type="ECO:0000313" key="5">
    <source>
        <dbReference type="Proteomes" id="UP000007938"/>
    </source>
</evidence>
<keyword evidence="5" id="KW-1185">Reference proteome</keyword>
<feature type="compositionally biased region" description="Low complexity" evidence="1">
    <location>
        <begin position="65"/>
        <end position="74"/>
    </location>
</feature>
<reference evidence="4 5" key="1">
    <citation type="journal article" date="2011" name="J. Bacteriol.">
        <title>Genome Sequences of Alicycliphilus denitrificans Strains BC and K601T.</title>
        <authorList>
            <person name="Oosterkamp M.J."/>
            <person name="Veuskens T."/>
            <person name="Plugge C.M."/>
            <person name="Langenhoff A.A."/>
            <person name="Gerritse J."/>
            <person name="van Berkel W.J."/>
            <person name="Pieper D.H."/>
            <person name="Junca H."/>
            <person name="Goodwin L.A."/>
            <person name="Daligault H.E."/>
            <person name="Bruce D.C."/>
            <person name="Detter J.C."/>
            <person name="Tapia R."/>
            <person name="Han C.S."/>
            <person name="Land M.L."/>
            <person name="Hauser L.J."/>
            <person name="Smidt H."/>
            <person name="Stams A.J."/>
        </authorList>
    </citation>
    <scope>NUCLEOTIDE SEQUENCE [LARGE SCALE GENOMIC DNA]</scope>
    <source>
        <strain evidence="5">DSM 14773 / CIP 107495 / K601</strain>
    </source>
</reference>
<dbReference type="EMBL" id="CP002657">
    <property type="protein sequence ID" value="AEB85165.1"/>
    <property type="molecule type" value="Genomic_DNA"/>
</dbReference>
<dbReference type="Proteomes" id="UP000007938">
    <property type="component" value="Chromosome"/>
</dbReference>
<dbReference type="Gene3D" id="3.40.30.10">
    <property type="entry name" value="Glutaredoxin"/>
    <property type="match status" value="1"/>
</dbReference>
<dbReference type="InterPro" id="IPR013766">
    <property type="entry name" value="Thioredoxin_domain"/>
</dbReference>
<protein>
    <submittedName>
        <fullName evidence="4">TraF-like protein</fullName>
    </submittedName>
</protein>
<accession>F4G421</accession>
<dbReference type="InterPro" id="IPR036249">
    <property type="entry name" value="Thioredoxin-like_sf"/>
</dbReference>
<dbReference type="Pfam" id="PF13728">
    <property type="entry name" value="TraF"/>
    <property type="match status" value="1"/>
</dbReference>
<reference evidence="4 5" key="2">
    <citation type="submission" date="2011-04" db="EMBL/GenBank/DDBJ databases">
        <title>Complete sequence of chromosome of Alicycliphilus denitrificans K601.</title>
        <authorList>
            <consortium name="US DOE Joint Genome Institute"/>
            <person name="Lucas S."/>
            <person name="Han J."/>
            <person name="Lapidus A."/>
            <person name="Cheng J.-F."/>
            <person name="Goodwin L."/>
            <person name="Pitluck S."/>
            <person name="Peters L."/>
            <person name="Zeytun A."/>
            <person name="Detter J.C."/>
            <person name="Han C."/>
            <person name="Tapia R."/>
            <person name="Land M."/>
            <person name="Hauser L."/>
            <person name="Kyrpides N."/>
            <person name="Ivanova N."/>
            <person name="Mikhailova N."/>
            <person name="Pagani I."/>
            <person name="Oosterkamp M."/>
            <person name="Pieper D."/>
            <person name="van Berkel W."/>
            <person name="Langenhoff A."/>
            <person name="Smidt H."/>
            <person name="Stams A."/>
            <person name="Woyke T."/>
        </authorList>
    </citation>
    <scope>NUCLEOTIDE SEQUENCE [LARGE SCALE GENOMIC DNA]</scope>
    <source>
        <strain evidence="5">DSM 14773 / CIP 107495 / K601</strain>
    </source>
</reference>
<dbReference type="eggNOG" id="COG0526">
    <property type="taxonomic scope" value="Bacteria"/>
</dbReference>
<dbReference type="HOGENOM" id="CLU_068456_2_1_4"/>
<dbReference type="PROSITE" id="PS51352">
    <property type="entry name" value="THIOREDOXIN_2"/>
    <property type="match status" value="1"/>
</dbReference>
<dbReference type="KEGG" id="adk:Alide2_2817"/>
<feature type="region of interest" description="Disordered" evidence="1">
    <location>
        <begin position="58"/>
        <end position="84"/>
    </location>
</feature>
<proteinExistence type="predicted"/>
<keyword evidence="2" id="KW-0732">Signal</keyword>
<evidence type="ECO:0000256" key="1">
    <source>
        <dbReference type="SAM" id="MobiDB-lite"/>
    </source>
</evidence>
<feature type="chain" id="PRO_5003314288" evidence="2">
    <location>
        <begin position="26"/>
        <end position="292"/>
    </location>
</feature>